<evidence type="ECO:0000256" key="6">
    <source>
        <dbReference type="ARBA" id="ARBA00022927"/>
    </source>
</evidence>
<dbReference type="GO" id="GO:0005886">
    <property type="term" value="C:plasma membrane"/>
    <property type="evidence" value="ECO:0007669"/>
    <property type="project" value="UniProtKB-SubCell"/>
</dbReference>
<dbReference type="GO" id="GO:0006935">
    <property type="term" value="P:chemotaxis"/>
    <property type="evidence" value="ECO:0007669"/>
    <property type="project" value="UniProtKB-KW"/>
</dbReference>
<reference evidence="9" key="1">
    <citation type="submission" date="2016-10" db="EMBL/GenBank/DDBJ databases">
        <authorList>
            <person name="de Groot N.N."/>
        </authorList>
    </citation>
    <scope>NUCLEOTIDE SEQUENCE</scope>
</reference>
<name>A0A1W1C8H6_9ZZZZ</name>
<sequence length="144" mass="16451">MKTRFSSLVNVKKNTMQKSESALQKANAAFLNAQEALATSLQQLQDFTPPTDGQIANFLAHRTLLDAQRAVIAENEERVRVSKDAMQKAKEQLQLDTIEYEKFKYLEFEEQKALLKKLKIKEAKDLDEIALMTFANKTMQKANL</sequence>
<keyword evidence="5" id="KW-1005">Bacterial flagellum biogenesis</keyword>
<evidence type="ECO:0000313" key="9">
    <source>
        <dbReference type="EMBL" id="SFV62012.1"/>
    </source>
</evidence>
<evidence type="ECO:0000256" key="4">
    <source>
        <dbReference type="ARBA" id="ARBA00022500"/>
    </source>
</evidence>
<gene>
    <name evidence="9" type="ORF">MNB_SM-5-849</name>
</gene>
<protein>
    <recommendedName>
        <fullName evidence="10">Flagellar FliJ protein</fullName>
    </recommendedName>
</protein>
<organism evidence="9">
    <name type="scientific">hydrothermal vent metagenome</name>
    <dbReference type="NCBI Taxonomy" id="652676"/>
    <lineage>
        <taxon>unclassified sequences</taxon>
        <taxon>metagenomes</taxon>
        <taxon>ecological metagenomes</taxon>
    </lineage>
</organism>
<keyword evidence="4" id="KW-0145">Chemotaxis</keyword>
<comment type="subcellular location">
    <subcellularLocation>
        <location evidence="1">Cell membrane</location>
        <topology evidence="1">Peripheral membrane protein</topology>
        <orientation evidence="1">Cytoplasmic side</orientation>
    </subcellularLocation>
</comment>
<evidence type="ECO:0000256" key="3">
    <source>
        <dbReference type="ARBA" id="ARBA00022475"/>
    </source>
</evidence>
<evidence type="ECO:0000256" key="1">
    <source>
        <dbReference type="ARBA" id="ARBA00004413"/>
    </source>
</evidence>
<evidence type="ECO:0000256" key="8">
    <source>
        <dbReference type="ARBA" id="ARBA00023225"/>
    </source>
</evidence>
<dbReference type="GO" id="GO:0015031">
    <property type="term" value="P:protein transport"/>
    <property type="evidence" value="ECO:0007669"/>
    <property type="project" value="UniProtKB-KW"/>
</dbReference>
<dbReference type="EMBL" id="FPHH01000064">
    <property type="protein sequence ID" value="SFV62012.1"/>
    <property type="molecule type" value="Genomic_DNA"/>
</dbReference>
<keyword evidence="7" id="KW-0472">Membrane</keyword>
<proteinExistence type="predicted"/>
<keyword evidence="2" id="KW-0813">Transport</keyword>
<dbReference type="GO" id="GO:0044781">
    <property type="term" value="P:bacterial-type flagellum organization"/>
    <property type="evidence" value="ECO:0007669"/>
    <property type="project" value="UniProtKB-KW"/>
</dbReference>
<evidence type="ECO:0000256" key="5">
    <source>
        <dbReference type="ARBA" id="ARBA00022795"/>
    </source>
</evidence>
<dbReference type="Pfam" id="PF02050">
    <property type="entry name" value="FliJ"/>
    <property type="match status" value="1"/>
</dbReference>
<dbReference type="GO" id="GO:0071973">
    <property type="term" value="P:bacterial-type flagellum-dependent cell motility"/>
    <property type="evidence" value="ECO:0007669"/>
    <property type="project" value="InterPro"/>
</dbReference>
<evidence type="ECO:0008006" key="10">
    <source>
        <dbReference type="Google" id="ProtNLM"/>
    </source>
</evidence>
<dbReference type="InterPro" id="IPR053716">
    <property type="entry name" value="Flag_assembly_chemotaxis_eff"/>
</dbReference>
<dbReference type="InterPro" id="IPR012823">
    <property type="entry name" value="Flagell_FliJ"/>
</dbReference>
<keyword evidence="8" id="KW-1006">Bacterial flagellum protein export</keyword>
<evidence type="ECO:0000256" key="2">
    <source>
        <dbReference type="ARBA" id="ARBA00022448"/>
    </source>
</evidence>
<accession>A0A1W1C8H6</accession>
<dbReference type="AlphaFoldDB" id="A0A1W1C8H6"/>
<evidence type="ECO:0000256" key="7">
    <source>
        <dbReference type="ARBA" id="ARBA00023136"/>
    </source>
</evidence>
<keyword evidence="6" id="KW-0653">Protein transport</keyword>
<dbReference type="GO" id="GO:0009288">
    <property type="term" value="C:bacterial-type flagellum"/>
    <property type="evidence" value="ECO:0007669"/>
    <property type="project" value="InterPro"/>
</dbReference>
<dbReference type="Gene3D" id="1.10.287.1700">
    <property type="match status" value="1"/>
</dbReference>
<keyword evidence="3" id="KW-1003">Cell membrane</keyword>